<evidence type="ECO:0000256" key="8">
    <source>
        <dbReference type="SAM" id="Phobius"/>
    </source>
</evidence>
<organism evidence="10 11">
    <name type="scientific">Aliisedimentitalea scapharcae</name>
    <dbReference type="NCBI Taxonomy" id="1524259"/>
    <lineage>
        <taxon>Bacteria</taxon>
        <taxon>Pseudomonadati</taxon>
        <taxon>Pseudomonadota</taxon>
        <taxon>Alphaproteobacteria</taxon>
        <taxon>Rhodobacterales</taxon>
        <taxon>Roseobacteraceae</taxon>
        <taxon>Aliisedimentitalea</taxon>
    </lineage>
</organism>
<dbReference type="PANTHER" id="PTHR33362:SF7">
    <property type="entry name" value="SLL1103 PROTEIN"/>
    <property type="match status" value="1"/>
</dbReference>
<evidence type="ECO:0000256" key="2">
    <source>
        <dbReference type="ARBA" id="ARBA00022475"/>
    </source>
</evidence>
<feature type="transmembrane region" description="Helical" evidence="8">
    <location>
        <begin position="360"/>
        <end position="381"/>
    </location>
</feature>
<comment type="subcellular location">
    <subcellularLocation>
        <location evidence="1 7">Cell inner membrane</location>
        <topology evidence="1 7">Multi-pass membrane protein</topology>
    </subcellularLocation>
</comment>
<feature type="transmembrane region" description="Helical" evidence="8">
    <location>
        <begin position="199"/>
        <end position="217"/>
    </location>
</feature>
<evidence type="ECO:0000256" key="1">
    <source>
        <dbReference type="ARBA" id="ARBA00004429"/>
    </source>
</evidence>
<feature type="transmembrane region" description="Helical" evidence="8">
    <location>
        <begin position="424"/>
        <end position="441"/>
    </location>
</feature>
<reference evidence="10 11" key="1">
    <citation type="submission" date="2023-04" db="EMBL/GenBank/DDBJ databases">
        <title>Complete genome sequence of Alisedimentitalea scapharcae.</title>
        <authorList>
            <person name="Rong J.-C."/>
            <person name="Yi M.-L."/>
            <person name="Zhao Q."/>
        </authorList>
    </citation>
    <scope>NUCLEOTIDE SEQUENCE [LARGE SCALE GENOMIC DNA]</scope>
    <source>
        <strain evidence="10 11">KCTC 42119</strain>
        <plasmid evidence="10 11">unnamed3</plasmid>
    </source>
</reference>
<name>A0ABZ2Y1Y0_9RHOB</name>
<dbReference type="RefSeq" id="WP_343211420.1">
    <property type="nucleotide sequence ID" value="NZ_CP123587.1"/>
</dbReference>
<feature type="transmembrane region" description="Helical" evidence="8">
    <location>
        <begin position="447"/>
        <end position="470"/>
    </location>
</feature>
<keyword evidence="2" id="KW-1003">Cell membrane</keyword>
<keyword evidence="7" id="KW-0813">Transport</keyword>
<dbReference type="PANTHER" id="PTHR33362">
    <property type="entry name" value="SIALIC ACID TRAP TRANSPORTER PERMEASE PROTEIN SIAT-RELATED"/>
    <property type="match status" value="1"/>
</dbReference>
<evidence type="ECO:0000313" key="10">
    <source>
        <dbReference type="EMBL" id="WZK91517.1"/>
    </source>
</evidence>
<keyword evidence="5 8" id="KW-1133">Transmembrane helix</keyword>
<evidence type="ECO:0000256" key="4">
    <source>
        <dbReference type="ARBA" id="ARBA00022692"/>
    </source>
</evidence>
<comment type="function">
    <text evidence="7">Part of the tripartite ATP-independent periplasmic (TRAP) transport system.</text>
</comment>
<protein>
    <submittedName>
        <fullName evidence="10">TRAP transporter large permease subunit</fullName>
    </submittedName>
</protein>
<feature type="transmembrane region" description="Helical" evidence="8">
    <location>
        <begin position="67"/>
        <end position="86"/>
    </location>
</feature>
<keyword evidence="11" id="KW-1185">Reference proteome</keyword>
<evidence type="ECO:0000256" key="7">
    <source>
        <dbReference type="RuleBase" id="RU369079"/>
    </source>
</evidence>
<keyword evidence="3 7" id="KW-0997">Cell inner membrane</keyword>
<feature type="transmembrane region" description="Helical" evidence="8">
    <location>
        <begin position="147"/>
        <end position="172"/>
    </location>
</feature>
<feature type="transmembrane region" description="Helical" evidence="8">
    <location>
        <begin position="7"/>
        <end position="29"/>
    </location>
</feature>
<proteinExistence type="predicted"/>
<accession>A0ABZ2Y1Y0</accession>
<feature type="transmembrane region" description="Helical" evidence="8">
    <location>
        <begin position="247"/>
        <end position="269"/>
    </location>
</feature>
<feature type="domain" description="TRAP C4-dicarboxylate transport system permease DctM subunit" evidence="9">
    <location>
        <begin position="14"/>
        <end position="298"/>
    </location>
</feature>
<keyword evidence="6 8" id="KW-0472">Membrane</keyword>
<feature type="transmembrane region" description="Helical" evidence="8">
    <location>
        <begin position="482"/>
        <end position="507"/>
    </location>
</feature>
<feature type="transmembrane region" description="Helical" evidence="8">
    <location>
        <begin position="327"/>
        <end position="348"/>
    </location>
</feature>
<keyword evidence="4 8" id="KW-0812">Transmembrane</keyword>
<dbReference type="EMBL" id="CP123587">
    <property type="protein sequence ID" value="WZK91517.1"/>
    <property type="molecule type" value="Genomic_DNA"/>
</dbReference>
<feature type="transmembrane region" description="Helical" evidence="8">
    <location>
        <begin position="35"/>
        <end position="55"/>
    </location>
</feature>
<dbReference type="Pfam" id="PF06808">
    <property type="entry name" value="DctM"/>
    <property type="match status" value="2"/>
</dbReference>
<feature type="transmembrane region" description="Helical" evidence="8">
    <location>
        <begin position="106"/>
        <end position="135"/>
    </location>
</feature>
<dbReference type="InterPro" id="IPR010656">
    <property type="entry name" value="DctM"/>
</dbReference>
<feature type="domain" description="TRAP C4-dicarboxylate transport system permease DctM subunit" evidence="9">
    <location>
        <begin position="337"/>
        <end position="507"/>
    </location>
</feature>
<evidence type="ECO:0000256" key="5">
    <source>
        <dbReference type="ARBA" id="ARBA00022989"/>
    </source>
</evidence>
<evidence type="ECO:0000313" key="11">
    <source>
        <dbReference type="Proteomes" id="UP001623232"/>
    </source>
</evidence>
<feature type="transmembrane region" description="Helical" evidence="8">
    <location>
        <begin position="298"/>
        <end position="315"/>
    </location>
</feature>
<evidence type="ECO:0000256" key="3">
    <source>
        <dbReference type="ARBA" id="ARBA00022519"/>
    </source>
</evidence>
<feature type="transmembrane region" description="Helical" evidence="8">
    <location>
        <begin position="401"/>
        <end position="419"/>
    </location>
</feature>
<geneLocation type="plasmid" evidence="10 11">
    <name>unnamed3</name>
</geneLocation>
<dbReference type="Proteomes" id="UP001623232">
    <property type="component" value="Plasmid unnamed3"/>
</dbReference>
<gene>
    <name evidence="10" type="ORF">QEZ52_23095</name>
</gene>
<evidence type="ECO:0000256" key="6">
    <source>
        <dbReference type="ARBA" id="ARBA00023136"/>
    </source>
</evidence>
<keyword evidence="10" id="KW-0614">Plasmid</keyword>
<dbReference type="InterPro" id="IPR004681">
    <property type="entry name" value="TRAP_DctM"/>
</dbReference>
<sequence>MDDIHTFYLVALFAGLLICLMSGFPVAFVLGGVSLLLAGVGILFQHFDASFLAAIPQRIYAAMTNDVLLAVPLFVFMGAMLERSGIASELLDGIGRLFGKRRGGLGFAITLVGALLAASTGIVGATVTTMALLSLPVMLKWGYSPRLAAGSICAAGTLGQIIPPSLVLVLLADTISSAYQKAQLAQGNFSPDTVSISDLFAGAIVPGLLMVVVFLTYQVLLTFFRPDTCPPPPETEVEEMKISIKSLLIRLVPPLALILGVLGSILGGVATPTESASIGAAGAVLLAGFGSEHRKHANTALLFLAAAVFLKQLVFGNVEVPILAERISVAIPVLVFLGYFLVALLRVFKTGAISSTAVETVRLSSMVFMILIGAAMLSLVFRGFGGDEAVQHLISNVPGGPYAALAVVLAVMFLLGFILDFIEIIFVIVPTIAPVLLMSGIDPIWLAILISLNLQTSFLTPPFGFALFYFRSAAPPDISTRNIYLGVMPFIGLQILVLIIVAFIPSISTWLPYALR</sequence>
<feature type="transmembrane region" description="Helical" evidence="8">
    <location>
        <begin position="275"/>
        <end position="291"/>
    </location>
</feature>
<evidence type="ECO:0000259" key="9">
    <source>
        <dbReference type="Pfam" id="PF06808"/>
    </source>
</evidence>